<protein>
    <submittedName>
        <fullName evidence="2">Uncharacterized protein</fullName>
    </submittedName>
</protein>
<dbReference type="EMBL" id="CCAG010004742">
    <property type="status" value="NOT_ANNOTATED_CDS"/>
    <property type="molecule type" value="Genomic_DNA"/>
</dbReference>
<dbReference type="Proteomes" id="UP000092444">
    <property type="component" value="Unassembled WGS sequence"/>
</dbReference>
<proteinExistence type="predicted"/>
<dbReference type="GO" id="GO:0016567">
    <property type="term" value="P:protein ubiquitination"/>
    <property type="evidence" value="ECO:0007669"/>
    <property type="project" value="InterPro"/>
</dbReference>
<sequence>MLCLGMQLTYLVASLNAMFLRMRVDEDDAASLVTSEEDDCISPVYHTLFPLEVHGSCYSEMQMILKASYQQFCCTSMIIEQHSFDIETFTYYCISTLCQKNQRIYGFFSRLGIRDDKRGYYL</sequence>
<dbReference type="STRING" id="37546.A0A1B0G5Z4"/>
<dbReference type="EnsemblMetazoa" id="GMOY008739-RA">
    <property type="protein sequence ID" value="GMOY008739-PA"/>
    <property type="gene ID" value="GMOY008739"/>
</dbReference>
<evidence type="ECO:0000313" key="3">
    <source>
        <dbReference type="Proteomes" id="UP000092444"/>
    </source>
</evidence>
<keyword evidence="1" id="KW-0732">Signal</keyword>
<evidence type="ECO:0000256" key="1">
    <source>
        <dbReference type="SAM" id="SignalP"/>
    </source>
</evidence>
<accession>A0A1B0G5Z4</accession>
<reference evidence="2" key="1">
    <citation type="submission" date="2020-05" db="UniProtKB">
        <authorList>
            <consortium name="EnsemblMetazoa"/>
        </authorList>
    </citation>
    <scope>IDENTIFICATION</scope>
    <source>
        <strain evidence="2">Yale</strain>
    </source>
</reference>
<evidence type="ECO:0000313" key="2">
    <source>
        <dbReference type="EnsemblMetazoa" id="GMOY008739-PA"/>
    </source>
</evidence>
<dbReference type="PANTHER" id="PTHR28541:SF1">
    <property type="entry name" value="DDB1- AND CUL4-ASSOCIATED FACTOR 15"/>
    <property type="match status" value="1"/>
</dbReference>
<name>A0A1B0G5Z4_GLOMM</name>
<feature type="signal peptide" evidence="1">
    <location>
        <begin position="1"/>
        <end position="17"/>
    </location>
</feature>
<organism evidence="2 3">
    <name type="scientific">Glossina morsitans morsitans</name>
    <name type="common">Savannah tsetse fly</name>
    <dbReference type="NCBI Taxonomy" id="37546"/>
    <lineage>
        <taxon>Eukaryota</taxon>
        <taxon>Metazoa</taxon>
        <taxon>Ecdysozoa</taxon>
        <taxon>Arthropoda</taxon>
        <taxon>Hexapoda</taxon>
        <taxon>Insecta</taxon>
        <taxon>Pterygota</taxon>
        <taxon>Neoptera</taxon>
        <taxon>Endopterygota</taxon>
        <taxon>Diptera</taxon>
        <taxon>Brachycera</taxon>
        <taxon>Muscomorpha</taxon>
        <taxon>Hippoboscoidea</taxon>
        <taxon>Glossinidae</taxon>
        <taxon>Glossina</taxon>
    </lineage>
</organism>
<dbReference type="GO" id="GO:0080008">
    <property type="term" value="C:Cul4-RING E3 ubiquitin ligase complex"/>
    <property type="evidence" value="ECO:0007669"/>
    <property type="project" value="TreeGrafter"/>
</dbReference>
<keyword evidence="3" id="KW-1185">Reference proteome</keyword>
<feature type="chain" id="PRO_5008407935" evidence="1">
    <location>
        <begin position="18"/>
        <end position="122"/>
    </location>
</feature>
<dbReference type="PANTHER" id="PTHR28541">
    <property type="entry name" value="DDB1- AND CUL4-ASSOCIATED FACTOR 15"/>
    <property type="match status" value="1"/>
</dbReference>
<dbReference type="AlphaFoldDB" id="A0A1B0G5Z4"/>
<dbReference type="InterPro" id="IPR038914">
    <property type="entry name" value="DCAF15"/>
</dbReference>